<gene>
    <name evidence="7" type="ORF">TeGR_g9790</name>
</gene>
<comment type="caution">
    <text evidence="7">The sequence shown here is derived from an EMBL/GenBank/DDBJ whole genome shotgun (WGS) entry which is preliminary data.</text>
</comment>
<accession>A0ABQ6MLB9</accession>
<dbReference type="Proteomes" id="UP001165060">
    <property type="component" value="Unassembled WGS sequence"/>
</dbReference>
<evidence type="ECO:0000256" key="2">
    <source>
        <dbReference type="ARBA" id="ARBA00022701"/>
    </source>
</evidence>
<reference evidence="7 8" key="1">
    <citation type="journal article" date="2023" name="Commun. Biol.">
        <title>Genome analysis of Parmales, the sister group of diatoms, reveals the evolutionary specialization of diatoms from phago-mixotrophs to photoautotrophs.</title>
        <authorList>
            <person name="Ban H."/>
            <person name="Sato S."/>
            <person name="Yoshikawa S."/>
            <person name="Yamada K."/>
            <person name="Nakamura Y."/>
            <person name="Ichinomiya M."/>
            <person name="Sato N."/>
            <person name="Blanc-Mathieu R."/>
            <person name="Endo H."/>
            <person name="Kuwata A."/>
            <person name="Ogata H."/>
        </authorList>
    </citation>
    <scope>NUCLEOTIDE SEQUENCE [LARGE SCALE GENOMIC DNA]</scope>
</reference>
<keyword evidence="8" id="KW-1185">Reference proteome</keyword>
<evidence type="ECO:0000256" key="5">
    <source>
        <dbReference type="SAM" id="MobiDB-lite"/>
    </source>
</evidence>
<dbReference type="EMBL" id="BRYB01000361">
    <property type="protein sequence ID" value="GMI28513.1"/>
    <property type="molecule type" value="Genomic_DNA"/>
</dbReference>
<dbReference type="InterPro" id="IPR000217">
    <property type="entry name" value="Tubulin"/>
</dbReference>
<evidence type="ECO:0000256" key="4">
    <source>
        <dbReference type="ARBA" id="ARBA00023134"/>
    </source>
</evidence>
<keyword evidence="3" id="KW-0547">Nucleotide-binding</keyword>
<name>A0ABQ6MLB9_9STRA</name>
<dbReference type="InterPro" id="IPR003008">
    <property type="entry name" value="Tubulin_FtsZ_GTPase"/>
</dbReference>
<dbReference type="PANTHER" id="PTHR11588">
    <property type="entry name" value="TUBULIN"/>
    <property type="match status" value="1"/>
</dbReference>
<evidence type="ECO:0000259" key="6">
    <source>
        <dbReference type="Pfam" id="PF00091"/>
    </source>
</evidence>
<evidence type="ECO:0000313" key="7">
    <source>
        <dbReference type="EMBL" id="GMI28513.1"/>
    </source>
</evidence>
<dbReference type="SUPFAM" id="SSF52490">
    <property type="entry name" value="Tubulin nucleotide-binding domain-like"/>
    <property type="match status" value="1"/>
</dbReference>
<keyword evidence="4" id="KW-0342">GTP-binding</keyword>
<protein>
    <recommendedName>
        <fullName evidence="6">Tubulin/FtsZ GTPase domain-containing protein</fullName>
    </recommendedName>
</protein>
<sequence length="484" mass="50993">MPSPMVVACGQGGISPAASFLSGALGSINKSLQKPPPGSSGSSRQPALPPPPRHPLLSLFPRGPLAEPAMVFLDSEHKLSGLLPACLSRSHTVMSHTGFGGNWSRGFHSCAAAPGGAPGAAPAKSTGLPRSRSVPPPAPPSKPGWDTSLQPTRRVVESSAGTLLDRAMASVHDVARHRAAPPAFLVCHSLTGGTGAGFTSRLLSHMADEFPKAPIYTYSVTPFHSPSFLTVDSCGPLWSYNALLCLSYLETFAAGSFLRSNQELLKECKALGGRGGGGGDATMGDVNRRIGEDLQSLLYPPSDLSLIAGTTVVPGHKYLSVVTSGPVSSRADSVVGGMEAQAKFCSSNSPIKDIELRQNRTLRAHVICRGYAPDSVTDDARQRCYKVLHRGLNFDHRGLGEGPPALDPDVFGVTAGTFGERAVTAVSLRSGVASFARLVVSRAEGMRAAGAYLHYYEEVEEDDWREAIEIAWGIVERVEGMFGI</sequence>
<feature type="compositionally biased region" description="Low complexity" evidence="5">
    <location>
        <begin position="114"/>
        <end position="133"/>
    </location>
</feature>
<feature type="domain" description="Tubulin/FtsZ GTPase" evidence="6">
    <location>
        <begin position="168"/>
        <end position="268"/>
    </location>
</feature>
<proteinExistence type="inferred from homology"/>
<feature type="region of interest" description="Disordered" evidence="5">
    <location>
        <begin position="28"/>
        <end position="57"/>
    </location>
</feature>
<evidence type="ECO:0000313" key="8">
    <source>
        <dbReference type="Proteomes" id="UP001165060"/>
    </source>
</evidence>
<evidence type="ECO:0000256" key="1">
    <source>
        <dbReference type="ARBA" id="ARBA00009636"/>
    </source>
</evidence>
<feature type="region of interest" description="Disordered" evidence="5">
    <location>
        <begin position="114"/>
        <end position="152"/>
    </location>
</feature>
<organism evidence="7 8">
    <name type="scientific">Tetraparma gracilis</name>
    <dbReference type="NCBI Taxonomy" id="2962635"/>
    <lineage>
        <taxon>Eukaryota</taxon>
        <taxon>Sar</taxon>
        <taxon>Stramenopiles</taxon>
        <taxon>Ochrophyta</taxon>
        <taxon>Bolidophyceae</taxon>
        <taxon>Parmales</taxon>
        <taxon>Triparmaceae</taxon>
        <taxon>Tetraparma</taxon>
    </lineage>
</organism>
<dbReference type="Pfam" id="PF00091">
    <property type="entry name" value="Tubulin"/>
    <property type="match status" value="1"/>
</dbReference>
<keyword evidence="2" id="KW-0493">Microtubule</keyword>
<comment type="similarity">
    <text evidence="1">Belongs to the tubulin family.</text>
</comment>
<dbReference type="Gene3D" id="3.40.50.1440">
    <property type="entry name" value="Tubulin/FtsZ, GTPase domain"/>
    <property type="match status" value="1"/>
</dbReference>
<evidence type="ECO:0000256" key="3">
    <source>
        <dbReference type="ARBA" id="ARBA00022741"/>
    </source>
</evidence>
<dbReference type="InterPro" id="IPR036525">
    <property type="entry name" value="Tubulin/FtsZ_GTPase_sf"/>
</dbReference>